<keyword evidence="3" id="KW-1185">Reference proteome</keyword>
<evidence type="ECO:0000313" key="3">
    <source>
        <dbReference type="Proteomes" id="UP001189429"/>
    </source>
</evidence>
<gene>
    <name evidence="2" type="ORF">PCOR1329_LOCUS51823</name>
</gene>
<sequence length="231" mass="24999">MNAASRAAICFNSCLGYKVALAWGTDHRGGGAPQRRRGMGNSWSLDNCFSRSGEGLTEASLREAPYLQAHLFDGKSEAEKKSIVKQLNELDAKLPAGGIKGCLPAAEKPTRVGSARHPASAGPPSRELAEGGPQRPRPRICVRGAPWDLQIPPERHSWRSEGKAALERVLHFHKATFGTLALGISGCPGGLFMIVRCLVRIAHVGTDLELLRSRMSVATFHFMLRPGERVT</sequence>
<accession>A0ABN9UUK6</accession>
<dbReference type="Proteomes" id="UP001189429">
    <property type="component" value="Unassembled WGS sequence"/>
</dbReference>
<evidence type="ECO:0000256" key="1">
    <source>
        <dbReference type="SAM" id="MobiDB-lite"/>
    </source>
</evidence>
<organism evidence="2 3">
    <name type="scientific">Prorocentrum cordatum</name>
    <dbReference type="NCBI Taxonomy" id="2364126"/>
    <lineage>
        <taxon>Eukaryota</taxon>
        <taxon>Sar</taxon>
        <taxon>Alveolata</taxon>
        <taxon>Dinophyceae</taxon>
        <taxon>Prorocentrales</taxon>
        <taxon>Prorocentraceae</taxon>
        <taxon>Prorocentrum</taxon>
    </lineage>
</organism>
<evidence type="ECO:0000313" key="2">
    <source>
        <dbReference type="EMBL" id="CAK0863774.1"/>
    </source>
</evidence>
<dbReference type="EMBL" id="CAUYUJ010016294">
    <property type="protein sequence ID" value="CAK0863774.1"/>
    <property type="molecule type" value="Genomic_DNA"/>
</dbReference>
<feature type="region of interest" description="Disordered" evidence="1">
    <location>
        <begin position="108"/>
        <end position="137"/>
    </location>
</feature>
<proteinExistence type="predicted"/>
<reference evidence="2" key="1">
    <citation type="submission" date="2023-10" db="EMBL/GenBank/DDBJ databases">
        <authorList>
            <person name="Chen Y."/>
            <person name="Shah S."/>
            <person name="Dougan E. K."/>
            <person name="Thang M."/>
            <person name="Chan C."/>
        </authorList>
    </citation>
    <scope>NUCLEOTIDE SEQUENCE [LARGE SCALE GENOMIC DNA]</scope>
</reference>
<protein>
    <submittedName>
        <fullName evidence="2">Uncharacterized protein</fullName>
    </submittedName>
</protein>
<name>A0ABN9UUK6_9DINO</name>
<comment type="caution">
    <text evidence="2">The sequence shown here is derived from an EMBL/GenBank/DDBJ whole genome shotgun (WGS) entry which is preliminary data.</text>
</comment>